<accession>A0A9Q1IDP9</accession>
<comment type="caution">
    <text evidence="2">The sequence shown here is derived from an EMBL/GenBank/DDBJ whole genome shotgun (WGS) entry which is preliminary data.</text>
</comment>
<keyword evidence="3" id="KW-1185">Reference proteome</keyword>
<evidence type="ECO:0000313" key="2">
    <source>
        <dbReference type="EMBL" id="KAJ8337993.1"/>
    </source>
</evidence>
<evidence type="ECO:0000256" key="1">
    <source>
        <dbReference type="SAM" id="MobiDB-lite"/>
    </source>
</evidence>
<protein>
    <submittedName>
        <fullName evidence="2">Uncharacterized protein</fullName>
    </submittedName>
</protein>
<dbReference type="Proteomes" id="UP001152622">
    <property type="component" value="Chromosome 18"/>
</dbReference>
<dbReference type="EMBL" id="JAINUF010000018">
    <property type="protein sequence ID" value="KAJ8337993.1"/>
    <property type="molecule type" value="Genomic_DNA"/>
</dbReference>
<reference evidence="2" key="1">
    <citation type="journal article" date="2023" name="Science">
        <title>Genome structures resolve the early diversification of teleost fishes.</title>
        <authorList>
            <person name="Parey E."/>
            <person name="Louis A."/>
            <person name="Montfort J."/>
            <person name="Bouchez O."/>
            <person name="Roques C."/>
            <person name="Iampietro C."/>
            <person name="Lluch J."/>
            <person name="Castinel A."/>
            <person name="Donnadieu C."/>
            <person name="Desvignes T."/>
            <person name="Floi Bucao C."/>
            <person name="Jouanno E."/>
            <person name="Wen M."/>
            <person name="Mejri S."/>
            <person name="Dirks R."/>
            <person name="Jansen H."/>
            <person name="Henkel C."/>
            <person name="Chen W.J."/>
            <person name="Zahm M."/>
            <person name="Cabau C."/>
            <person name="Klopp C."/>
            <person name="Thompson A.W."/>
            <person name="Robinson-Rechavi M."/>
            <person name="Braasch I."/>
            <person name="Lecointre G."/>
            <person name="Bobe J."/>
            <person name="Postlethwait J.H."/>
            <person name="Berthelot C."/>
            <person name="Roest Crollius H."/>
            <person name="Guiguen Y."/>
        </authorList>
    </citation>
    <scope>NUCLEOTIDE SEQUENCE</scope>
    <source>
        <strain evidence="2">WJC10195</strain>
    </source>
</reference>
<dbReference type="AlphaFoldDB" id="A0A9Q1IDP9"/>
<sequence length="102" mass="10880">MNPLVVPPGLNVVSPALVMDSSSLHWLRQEGGSSLSDFSSPVFRCSLQAGEHPIKSRRSLPLQWSTLAVVGSEAILSPCTTSPTLAAEQPSSSVLGGYQRYR</sequence>
<feature type="compositionally biased region" description="Polar residues" evidence="1">
    <location>
        <begin position="81"/>
        <end position="94"/>
    </location>
</feature>
<evidence type="ECO:0000313" key="3">
    <source>
        <dbReference type="Proteomes" id="UP001152622"/>
    </source>
</evidence>
<organism evidence="2 3">
    <name type="scientific">Synaphobranchus kaupii</name>
    <name type="common">Kaup's arrowtooth eel</name>
    <dbReference type="NCBI Taxonomy" id="118154"/>
    <lineage>
        <taxon>Eukaryota</taxon>
        <taxon>Metazoa</taxon>
        <taxon>Chordata</taxon>
        <taxon>Craniata</taxon>
        <taxon>Vertebrata</taxon>
        <taxon>Euteleostomi</taxon>
        <taxon>Actinopterygii</taxon>
        <taxon>Neopterygii</taxon>
        <taxon>Teleostei</taxon>
        <taxon>Anguilliformes</taxon>
        <taxon>Synaphobranchidae</taxon>
        <taxon>Synaphobranchus</taxon>
    </lineage>
</organism>
<name>A0A9Q1IDP9_SYNKA</name>
<feature type="region of interest" description="Disordered" evidence="1">
    <location>
        <begin position="81"/>
        <end position="102"/>
    </location>
</feature>
<gene>
    <name evidence="2" type="ORF">SKAU_G00369590</name>
</gene>
<proteinExistence type="predicted"/>